<evidence type="ECO:0000313" key="2">
    <source>
        <dbReference type="EMBL" id="GJE97596.1"/>
    </source>
</evidence>
<comment type="caution">
    <text evidence="2">The sequence shown here is derived from an EMBL/GenBank/DDBJ whole genome shotgun (WGS) entry which is preliminary data.</text>
</comment>
<dbReference type="AlphaFoldDB" id="A0A9P3GM87"/>
<feature type="region of interest" description="Disordered" evidence="1">
    <location>
        <begin position="328"/>
        <end position="351"/>
    </location>
</feature>
<reference evidence="2 3" key="1">
    <citation type="submission" date="2021-08" db="EMBL/GenBank/DDBJ databases">
        <title>Draft Genome Sequence of Phanerochaete sordida strain YK-624.</title>
        <authorList>
            <person name="Mori T."/>
            <person name="Dohra H."/>
            <person name="Suzuki T."/>
            <person name="Kawagishi H."/>
            <person name="Hirai H."/>
        </authorList>
    </citation>
    <scope>NUCLEOTIDE SEQUENCE [LARGE SCALE GENOMIC DNA]</scope>
    <source>
        <strain evidence="2 3">YK-624</strain>
    </source>
</reference>
<dbReference type="EMBL" id="BPQB01000074">
    <property type="protein sequence ID" value="GJE97596.1"/>
    <property type="molecule type" value="Genomic_DNA"/>
</dbReference>
<feature type="compositionally biased region" description="Acidic residues" evidence="1">
    <location>
        <begin position="339"/>
        <end position="351"/>
    </location>
</feature>
<dbReference type="Proteomes" id="UP000703269">
    <property type="component" value="Unassembled WGS sequence"/>
</dbReference>
<gene>
    <name evidence="2" type="ORF">PsYK624_138170</name>
</gene>
<evidence type="ECO:0000256" key="1">
    <source>
        <dbReference type="SAM" id="MobiDB-lite"/>
    </source>
</evidence>
<accession>A0A9P3GM87</accession>
<evidence type="ECO:0000313" key="3">
    <source>
        <dbReference type="Proteomes" id="UP000703269"/>
    </source>
</evidence>
<dbReference type="OrthoDB" id="2658589at2759"/>
<name>A0A9P3GM87_9APHY</name>
<sequence>MLPTLAELLTAFELMPRHPCLGPTIETIDGERWVRIKGVPGRPAAAAAARRFHSERFSADKLDRFEYVYWEPDWFDHLRPWKGYAPDVVHALADAADSEEGTTETEWMFSFLDDANAVVQGQPAKVRDDILSLIARDFSAAALMLQMAGRLTGLTAELVLEGYQYHELLKLRGPVNVLNGVRRARVKMFDLLGAISFAYDRADDTTRAITRARFQVYWDRWFLGAVPKIGYLLDLRDDRDARLPLIDFVSHNVPLYYPVDDEYVPKIPLARRLGEGPELTEENYLDMVQAVIPHELPRYPRSSETAGDTPLLRRLQTNAPHTFPVAREVPDQEPRPVAADEDNDAMNDDESTLGDSFVRALRLLRPIWGFHRAPPRAMLGLQWNAQLLARGRLALSEVAELKLRTWARLYGVDDVTEVLAEAMRRGIPFHVDVRESALDAFRPRFPAPPIETPEYLRPGYVEEPLVLPRDRVASFAIWKERAARILARPHAVAALFAGGILWRLALEFGPVELAPRAAEGPSATVLVHGAGDVLDGGFVRDALDDTEVDVLLGKHHCPASNATKLFWPSPDAFRYADWNDNEWTSRHEEWFLATLRGYQNDGSLQAPQSRYRWNRELMRMGLSARAADGAPPSAALVHRALARIRGDTGRHWDGQPATRVRVD</sequence>
<protein>
    <submittedName>
        <fullName evidence="2">Uncharacterized protein</fullName>
    </submittedName>
</protein>
<keyword evidence="3" id="KW-1185">Reference proteome</keyword>
<organism evidence="2 3">
    <name type="scientific">Phanerochaete sordida</name>
    <dbReference type="NCBI Taxonomy" id="48140"/>
    <lineage>
        <taxon>Eukaryota</taxon>
        <taxon>Fungi</taxon>
        <taxon>Dikarya</taxon>
        <taxon>Basidiomycota</taxon>
        <taxon>Agaricomycotina</taxon>
        <taxon>Agaricomycetes</taxon>
        <taxon>Polyporales</taxon>
        <taxon>Phanerochaetaceae</taxon>
        <taxon>Phanerochaete</taxon>
    </lineage>
</organism>
<proteinExistence type="predicted"/>